<proteinExistence type="predicted"/>
<sequence>MITNNHMRRFHWIPIIASILVILCCASAATVPNAYAGQKSLTTREQASIALHQQAGIGTDIHNRDEANLDGTNLDEVNLDEIDPSTLDLSDVNATQTGYWGGVYWFYVRNTQKQTYSLYIALDHETVVDKNPGIFLEGNDKERIIKQEMTQAVFCNNIYISEPNQLEHMFDGAVRLHSVSNLGKLHFDYLAPDVQYVSFAYMFARTNLTRANFKPVDLSRFDTCRDPMYMGACGINAEGMYAGSTIETLKDFRLPYHLIYNMDSMFANMRRLKHAILNNCESTPLFSVTASARSMFKADIVLEDVVWQQRMPNLKYIDSAFEYCNLLKQVNLDAMQSLKIQNAQRLFVGCNHLEEVSLQNYPEKSEGIVDAFAMYNTSPVRKLTVSKRTLSLAYGLRNKTYKYETLPYVRNTSVMWEAKGKQQNWAAWATDRSLFDRENVTFTRVGK</sequence>
<keyword evidence="1" id="KW-0732">Signal</keyword>
<dbReference type="EMBL" id="QXGM01000001">
    <property type="protein sequence ID" value="RSX55624.1"/>
    <property type="molecule type" value="Genomic_DNA"/>
</dbReference>
<comment type="caution">
    <text evidence="2">The sequence shown here is derived from an EMBL/GenBank/DDBJ whole genome shotgun (WGS) entry which is preliminary data.</text>
</comment>
<organism evidence="2 3">
    <name type="scientific">Bifidobacterium dolichotidis</name>
    <dbReference type="NCBI Taxonomy" id="2306976"/>
    <lineage>
        <taxon>Bacteria</taxon>
        <taxon>Bacillati</taxon>
        <taxon>Actinomycetota</taxon>
        <taxon>Actinomycetes</taxon>
        <taxon>Bifidobacteriales</taxon>
        <taxon>Bifidobacteriaceae</taxon>
        <taxon>Bifidobacterium</taxon>
    </lineage>
</organism>
<dbReference type="InterPro" id="IPR032675">
    <property type="entry name" value="LRR_dom_sf"/>
</dbReference>
<evidence type="ECO:0000256" key="1">
    <source>
        <dbReference type="SAM" id="SignalP"/>
    </source>
</evidence>
<dbReference type="Proteomes" id="UP000287609">
    <property type="component" value="Unassembled WGS sequence"/>
</dbReference>
<feature type="signal peptide" evidence="1">
    <location>
        <begin position="1"/>
        <end position="36"/>
    </location>
</feature>
<evidence type="ECO:0008006" key="4">
    <source>
        <dbReference type="Google" id="ProtNLM"/>
    </source>
</evidence>
<protein>
    <recommendedName>
        <fullName evidence="4">Leucine-rich repeat domain-containing protein</fullName>
    </recommendedName>
</protein>
<keyword evidence="3" id="KW-1185">Reference proteome</keyword>
<evidence type="ECO:0000313" key="3">
    <source>
        <dbReference type="Proteomes" id="UP000287609"/>
    </source>
</evidence>
<name>A0A430FRX6_9BIFI</name>
<accession>A0A430FRX6</accession>
<dbReference type="Gene3D" id="3.80.10.10">
    <property type="entry name" value="Ribonuclease Inhibitor"/>
    <property type="match status" value="1"/>
</dbReference>
<dbReference type="AlphaFoldDB" id="A0A430FRX6"/>
<feature type="chain" id="PRO_5038817862" description="Leucine-rich repeat domain-containing protein" evidence="1">
    <location>
        <begin position="37"/>
        <end position="447"/>
    </location>
</feature>
<gene>
    <name evidence="2" type="ORF">D2E26_0187</name>
</gene>
<reference evidence="2 3" key="1">
    <citation type="submission" date="2018-09" db="EMBL/GenBank/DDBJ databases">
        <title>Characterization of the phylogenetic diversity of five novel species belonging to the genus Bifidobacterium.</title>
        <authorList>
            <person name="Lugli G.A."/>
            <person name="Duranti S."/>
            <person name="Milani C."/>
        </authorList>
    </citation>
    <scope>NUCLEOTIDE SEQUENCE [LARGE SCALE GENOMIC DNA]</scope>
    <source>
        <strain evidence="2 3">2036B</strain>
    </source>
</reference>
<dbReference type="RefSeq" id="WP_125962841.1">
    <property type="nucleotide sequence ID" value="NZ_QXGM01000001.1"/>
</dbReference>
<evidence type="ECO:0000313" key="2">
    <source>
        <dbReference type="EMBL" id="RSX55624.1"/>
    </source>
</evidence>